<sequence length="540" mass="57791">MRHRYFKRKSMLSLLLALSLATGFAIGLMANMGSSTHAAGLRFSSFAAYVNYVRAHHKAPYDMDAQAVMPAGSAKALAKQSHASISAVSSTSNVRVTQDSNPWPKAEIGSAINPADGNNYVVMSNDFRENFDHQFFHVSTNGGKKFTDDSMVGGNDPFTGFVPLTFQSDPGVAFDSSGNLALSTITGNLIFDFTNGYENLDSQIEVAIGQRTFASLLPTVIDTQPCNGTFTFFSCFATLDKPLITVDNVKGSPNNGTIYVYYTLFCNGGPKGEPCVDGSATIPANSSAILVSSAPGAGGQFSTPTLVSGSLFQEQFSDLVVDSHGTPHMFFDDFSSFTNINMMESTLVNGAWVVNPKPVATFNFTTTGNSNWGFRDSGTVAPGCGIRKDTAYCAFGANQIGTGPVANTSSVFLARVNTLTGASTISQVNNDPFLGNKHHFFPWATATANGVYVGWYDDRRDPFSVKVDYFVGKSTDGGKTFPVQKAVNDVSFNPCTGFPGCGFFGDYTQLVSGPDNVVHAAWSDTRDGASMQIWSQSITW</sequence>
<evidence type="ECO:0000313" key="1">
    <source>
        <dbReference type="EMBL" id="EFH89160.1"/>
    </source>
</evidence>
<organism evidence="1 2">
    <name type="scientific">Ktedonobacter racemifer DSM 44963</name>
    <dbReference type="NCBI Taxonomy" id="485913"/>
    <lineage>
        <taxon>Bacteria</taxon>
        <taxon>Bacillati</taxon>
        <taxon>Chloroflexota</taxon>
        <taxon>Ktedonobacteria</taxon>
        <taxon>Ktedonobacterales</taxon>
        <taxon>Ktedonobacteraceae</taxon>
        <taxon>Ktedonobacter</taxon>
    </lineage>
</organism>
<dbReference type="AlphaFoldDB" id="D6TIA3"/>
<reference evidence="1 2" key="1">
    <citation type="journal article" date="2011" name="Stand. Genomic Sci.">
        <title>Non-contiguous finished genome sequence and contextual data of the filamentous soil bacterium Ktedonobacter racemifer type strain (SOSP1-21).</title>
        <authorList>
            <person name="Chang Y.J."/>
            <person name="Land M."/>
            <person name="Hauser L."/>
            <person name="Chertkov O."/>
            <person name="Del Rio T.G."/>
            <person name="Nolan M."/>
            <person name="Copeland A."/>
            <person name="Tice H."/>
            <person name="Cheng J.F."/>
            <person name="Lucas S."/>
            <person name="Han C."/>
            <person name="Goodwin L."/>
            <person name="Pitluck S."/>
            <person name="Ivanova N."/>
            <person name="Ovchinikova G."/>
            <person name="Pati A."/>
            <person name="Chen A."/>
            <person name="Palaniappan K."/>
            <person name="Mavromatis K."/>
            <person name="Liolios K."/>
            <person name="Brettin T."/>
            <person name="Fiebig A."/>
            <person name="Rohde M."/>
            <person name="Abt B."/>
            <person name="Goker M."/>
            <person name="Detter J.C."/>
            <person name="Woyke T."/>
            <person name="Bristow J."/>
            <person name="Eisen J.A."/>
            <person name="Markowitz V."/>
            <person name="Hugenholtz P."/>
            <person name="Kyrpides N.C."/>
            <person name="Klenk H.P."/>
            <person name="Lapidus A."/>
        </authorList>
    </citation>
    <scope>NUCLEOTIDE SEQUENCE [LARGE SCALE GENOMIC DNA]</scope>
    <source>
        <strain evidence="2">DSM 44963</strain>
    </source>
</reference>
<dbReference type="RefSeq" id="WP_007905558.1">
    <property type="nucleotide sequence ID" value="NZ_ADVG01000001.1"/>
</dbReference>
<proteinExistence type="predicted"/>
<comment type="caution">
    <text evidence="1">The sequence shown here is derived from an EMBL/GenBank/DDBJ whole genome shotgun (WGS) entry which is preliminary data.</text>
</comment>
<evidence type="ECO:0008006" key="3">
    <source>
        <dbReference type="Google" id="ProtNLM"/>
    </source>
</evidence>
<protein>
    <recommendedName>
        <fullName evidence="3">Exo-alpha-sialidase</fullName>
    </recommendedName>
</protein>
<dbReference type="InParanoid" id="D6TIA3"/>
<evidence type="ECO:0000313" key="2">
    <source>
        <dbReference type="Proteomes" id="UP000004508"/>
    </source>
</evidence>
<dbReference type="OrthoDB" id="9757809at2"/>
<keyword evidence="2" id="KW-1185">Reference proteome</keyword>
<gene>
    <name evidence="1" type="ORF">Krac_10700</name>
</gene>
<accession>D6TIA3</accession>
<name>D6TIA3_KTERA</name>
<dbReference type="EMBL" id="ADVG01000001">
    <property type="protein sequence ID" value="EFH89160.1"/>
    <property type="molecule type" value="Genomic_DNA"/>
</dbReference>
<dbReference type="eggNOG" id="COG4409">
    <property type="taxonomic scope" value="Bacteria"/>
</dbReference>
<dbReference type="Proteomes" id="UP000004508">
    <property type="component" value="Unassembled WGS sequence"/>
</dbReference>